<evidence type="ECO:0000313" key="13">
    <source>
        <dbReference type="EMBL" id="KAF8882498.1"/>
    </source>
</evidence>
<evidence type="ECO:0000256" key="5">
    <source>
        <dbReference type="ARBA" id="ARBA00022989"/>
    </source>
</evidence>
<dbReference type="OrthoDB" id="546861at2759"/>
<keyword evidence="4" id="KW-0653">Protein transport</keyword>
<evidence type="ECO:0000256" key="11">
    <source>
        <dbReference type="SAM" id="Phobius"/>
    </source>
</evidence>
<dbReference type="Pfam" id="PF09177">
    <property type="entry name" value="STX6_10_61_N"/>
    <property type="match status" value="1"/>
</dbReference>
<dbReference type="InterPro" id="IPR015260">
    <property type="entry name" value="Syntaxin-6/10/61_N"/>
</dbReference>
<dbReference type="SUPFAM" id="SSF58038">
    <property type="entry name" value="SNARE fusion complex"/>
    <property type="match status" value="1"/>
</dbReference>
<keyword evidence="5 11" id="KW-1133">Transmembrane helix</keyword>
<sequence>MSVDPYHAVQQEIQNSLQTAAQLQSSFLRIRSMAHSDSEELMWARNELKATLAALEADLEDLEESVKIVESTDARMFGLDDAEVQRRRQYVGHARKEIESMRATVSAPAATTSSQQSQPSGSGTHLQVISPRVAPGSPFSERYGDDPQAAWAMEEQQMMIREQDHTMDSIAGTLNTLAQQASLMGQEIEEHNEMLTDLESNVDRTDQKLGDAMRRLRKFLRNSEEKGSTWCIVILMIVLMALLLAVILV</sequence>
<evidence type="ECO:0000256" key="8">
    <source>
        <dbReference type="ARBA" id="ARBA00037801"/>
    </source>
</evidence>
<evidence type="ECO:0000256" key="9">
    <source>
        <dbReference type="SAM" id="Coils"/>
    </source>
</evidence>
<dbReference type="GO" id="GO:0015031">
    <property type="term" value="P:protein transport"/>
    <property type="evidence" value="ECO:0007669"/>
    <property type="project" value="UniProtKB-KW"/>
</dbReference>
<proteinExistence type="inferred from homology"/>
<dbReference type="GO" id="GO:0016020">
    <property type="term" value="C:membrane"/>
    <property type="evidence" value="ECO:0007669"/>
    <property type="project" value="InterPro"/>
</dbReference>
<feature type="compositionally biased region" description="Low complexity" evidence="10">
    <location>
        <begin position="106"/>
        <end position="124"/>
    </location>
</feature>
<dbReference type="Gene3D" id="1.20.5.110">
    <property type="match status" value="1"/>
</dbReference>
<feature type="coiled-coil region" evidence="9">
    <location>
        <begin position="181"/>
        <end position="215"/>
    </location>
</feature>
<feature type="domain" description="T-SNARE coiled-coil homology" evidence="12">
    <location>
        <begin position="157"/>
        <end position="219"/>
    </location>
</feature>
<evidence type="ECO:0000256" key="1">
    <source>
        <dbReference type="ARBA" id="ARBA00009063"/>
    </source>
</evidence>
<gene>
    <name evidence="13" type="ORF">CPB84DRAFT_1686663</name>
</gene>
<dbReference type="GO" id="GO:0048193">
    <property type="term" value="P:Golgi vesicle transport"/>
    <property type="evidence" value="ECO:0007669"/>
    <property type="project" value="InterPro"/>
</dbReference>
<evidence type="ECO:0000256" key="3">
    <source>
        <dbReference type="ARBA" id="ARBA00022692"/>
    </source>
</evidence>
<keyword evidence="9" id="KW-0175">Coiled coil</keyword>
<dbReference type="SUPFAM" id="SSF47661">
    <property type="entry name" value="t-snare proteins"/>
    <property type="match status" value="1"/>
</dbReference>
<reference evidence="13" key="1">
    <citation type="submission" date="2020-11" db="EMBL/GenBank/DDBJ databases">
        <authorList>
            <consortium name="DOE Joint Genome Institute"/>
            <person name="Ahrendt S."/>
            <person name="Riley R."/>
            <person name="Andreopoulos W."/>
            <person name="LaButti K."/>
            <person name="Pangilinan J."/>
            <person name="Ruiz-duenas F.J."/>
            <person name="Barrasa J.M."/>
            <person name="Sanchez-Garcia M."/>
            <person name="Camarero S."/>
            <person name="Miyauchi S."/>
            <person name="Serrano A."/>
            <person name="Linde D."/>
            <person name="Babiker R."/>
            <person name="Drula E."/>
            <person name="Ayuso-Fernandez I."/>
            <person name="Pacheco R."/>
            <person name="Padilla G."/>
            <person name="Ferreira P."/>
            <person name="Barriuso J."/>
            <person name="Kellner H."/>
            <person name="Castanera R."/>
            <person name="Alfaro M."/>
            <person name="Ramirez L."/>
            <person name="Pisabarro A.G."/>
            <person name="Kuo A."/>
            <person name="Tritt A."/>
            <person name="Lipzen A."/>
            <person name="He G."/>
            <person name="Yan M."/>
            <person name="Ng V."/>
            <person name="Cullen D."/>
            <person name="Martin F."/>
            <person name="Rosso M.-N."/>
            <person name="Henrissat B."/>
            <person name="Hibbett D."/>
            <person name="Martinez A.T."/>
            <person name="Grigoriev I.V."/>
        </authorList>
    </citation>
    <scope>NUCLEOTIDE SEQUENCE</scope>
    <source>
        <strain evidence="13">AH 44721</strain>
    </source>
</reference>
<evidence type="ECO:0000256" key="10">
    <source>
        <dbReference type="SAM" id="MobiDB-lite"/>
    </source>
</evidence>
<organism evidence="13 14">
    <name type="scientific">Gymnopilus junonius</name>
    <name type="common">Spectacular rustgill mushroom</name>
    <name type="synonym">Gymnopilus spectabilis subsp. junonius</name>
    <dbReference type="NCBI Taxonomy" id="109634"/>
    <lineage>
        <taxon>Eukaryota</taxon>
        <taxon>Fungi</taxon>
        <taxon>Dikarya</taxon>
        <taxon>Basidiomycota</taxon>
        <taxon>Agaricomycotina</taxon>
        <taxon>Agaricomycetes</taxon>
        <taxon>Agaricomycetidae</taxon>
        <taxon>Agaricales</taxon>
        <taxon>Agaricineae</taxon>
        <taxon>Hymenogastraceae</taxon>
        <taxon>Gymnopilus</taxon>
    </lineage>
</organism>
<accession>A0A9P5NDS4</accession>
<evidence type="ECO:0000256" key="2">
    <source>
        <dbReference type="ARBA" id="ARBA00022448"/>
    </source>
</evidence>
<dbReference type="PANTHER" id="PTHR12791">
    <property type="entry name" value="GOLGI SNARE BET1-RELATED"/>
    <property type="match status" value="1"/>
</dbReference>
<feature type="coiled-coil region" evidence="9">
    <location>
        <begin position="38"/>
        <end position="72"/>
    </location>
</feature>
<dbReference type="GO" id="GO:0005794">
    <property type="term" value="C:Golgi apparatus"/>
    <property type="evidence" value="ECO:0007669"/>
    <property type="project" value="UniProtKB-SubCell"/>
</dbReference>
<dbReference type="SMART" id="SM00397">
    <property type="entry name" value="t_SNARE"/>
    <property type="match status" value="1"/>
</dbReference>
<dbReference type="Pfam" id="PF05739">
    <property type="entry name" value="SNARE"/>
    <property type="match status" value="1"/>
</dbReference>
<protein>
    <submittedName>
        <fullName evidence="13">Snare protein TLG1/Syntaxin</fullName>
    </submittedName>
</protein>
<comment type="similarity">
    <text evidence="1">Belongs to the syntaxin family.</text>
</comment>
<evidence type="ECO:0000256" key="7">
    <source>
        <dbReference type="ARBA" id="ARBA00023136"/>
    </source>
</evidence>
<keyword evidence="14" id="KW-1185">Reference proteome</keyword>
<dbReference type="AlphaFoldDB" id="A0A9P5NDS4"/>
<keyword evidence="6" id="KW-0333">Golgi apparatus</keyword>
<comment type="caution">
    <text evidence="13">The sequence shown here is derived from an EMBL/GenBank/DDBJ whole genome shotgun (WGS) entry which is preliminary data.</text>
</comment>
<name>A0A9P5NDS4_GYMJU</name>
<dbReference type="EMBL" id="JADNYJ010000122">
    <property type="protein sequence ID" value="KAF8882498.1"/>
    <property type="molecule type" value="Genomic_DNA"/>
</dbReference>
<keyword evidence="3 11" id="KW-0812">Transmembrane</keyword>
<feature type="region of interest" description="Disordered" evidence="10">
    <location>
        <begin position="102"/>
        <end position="139"/>
    </location>
</feature>
<comment type="subcellular location">
    <subcellularLocation>
        <location evidence="8">Golgi apparatus</location>
        <location evidence="8">trans-Golgi network membrane</location>
        <topology evidence="8">Single-pass type IV membrane protein</topology>
    </subcellularLocation>
</comment>
<dbReference type="Proteomes" id="UP000724874">
    <property type="component" value="Unassembled WGS sequence"/>
</dbReference>
<evidence type="ECO:0000256" key="6">
    <source>
        <dbReference type="ARBA" id="ARBA00023034"/>
    </source>
</evidence>
<dbReference type="CDD" id="cd15851">
    <property type="entry name" value="SNARE_Syntaxin6"/>
    <property type="match status" value="1"/>
</dbReference>
<keyword evidence="7 11" id="KW-0472">Membrane</keyword>
<evidence type="ECO:0000259" key="12">
    <source>
        <dbReference type="PROSITE" id="PS50192"/>
    </source>
</evidence>
<feature type="transmembrane region" description="Helical" evidence="11">
    <location>
        <begin position="227"/>
        <end position="248"/>
    </location>
</feature>
<dbReference type="Gene3D" id="1.20.58.90">
    <property type="match status" value="1"/>
</dbReference>
<dbReference type="FunFam" id="1.20.58.90:FF:000004">
    <property type="entry name" value="Syntaxin 10"/>
    <property type="match status" value="1"/>
</dbReference>
<evidence type="ECO:0000256" key="4">
    <source>
        <dbReference type="ARBA" id="ARBA00022927"/>
    </source>
</evidence>
<dbReference type="CDD" id="cd21442">
    <property type="entry name" value="SNARE_NTD_STX6-like"/>
    <property type="match status" value="1"/>
</dbReference>
<dbReference type="InterPro" id="IPR010989">
    <property type="entry name" value="SNARE"/>
</dbReference>
<dbReference type="InterPro" id="IPR000727">
    <property type="entry name" value="T_SNARE_dom"/>
</dbReference>
<dbReference type="PROSITE" id="PS50192">
    <property type="entry name" value="T_SNARE"/>
    <property type="match status" value="1"/>
</dbReference>
<keyword evidence="2" id="KW-0813">Transport</keyword>
<evidence type="ECO:0000313" key="14">
    <source>
        <dbReference type="Proteomes" id="UP000724874"/>
    </source>
</evidence>